<evidence type="ECO:0000256" key="1">
    <source>
        <dbReference type="SAM" id="MobiDB-lite"/>
    </source>
</evidence>
<name>A0A7J5Z7C9_DISMA</name>
<organism evidence="2 3">
    <name type="scientific">Dissostichus mawsoni</name>
    <name type="common">Antarctic cod</name>
    <dbReference type="NCBI Taxonomy" id="36200"/>
    <lineage>
        <taxon>Eukaryota</taxon>
        <taxon>Metazoa</taxon>
        <taxon>Chordata</taxon>
        <taxon>Craniata</taxon>
        <taxon>Vertebrata</taxon>
        <taxon>Euteleostomi</taxon>
        <taxon>Actinopterygii</taxon>
        <taxon>Neopterygii</taxon>
        <taxon>Teleostei</taxon>
        <taxon>Neoteleostei</taxon>
        <taxon>Acanthomorphata</taxon>
        <taxon>Eupercaria</taxon>
        <taxon>Perciformes</taxon>
        <taxon>Notothenioidei</taxon>
        <taxon>Nototheniidae</taxon>
        <taxon>Dissostichus</taxon>
    </lineage>
</organism>
<feature type="region of interest" description="Disordered" evidence="1">
    <location>
        <begin position="67"/>
        <end position="119"/>
    </location>
</feature>
<dbReference type="AlphaFoldDB" id="A0A7J5Z7C9"/>
<reference evidence="2 3" key="1">
    <citation type="submission" date="2020-03" db="EMBL/GenBank/DDBJ databases">
        <title>Dissostichus mawsoni Genome sequencing and assembly.</title>
        <authorList>
            <person name="Park H."/>
        </authorList>
    </citation>
    <scope>NUCLEOTIDE SEQUENCE [LARGE SCALE GENOMIC DNA]</scope>
    <source>
        <strain evidence="2">DM0001</strain>
        <tissue evidence="2">Muscle</tissue>
    </source>
</reference>
<protein>
    <submittedName>
        <fullName evidence="2">Uncharacterized protein</fullName>
    </submittedName>
</protein>
<evidence type="ECO:0000313" key="2">
    <source>
        <dbReference type="EMBL" id="KAF3856238.1"/>
    </source>
</evidence>
<sequence>MPGISEHQPHFFHESFLCGIALTADVMLDGLQVHGFQDDFIVVRVVLLGWFDHEQITETAIGSHLPSLSVEEEVSSRSPPPLTLLEGEEKSSGPNAAHKHSNHIAPTGKENTSQRQIAI</sequence>
<gene>
    <name evidence="2" type="ORF">F7725_016961</name>
</gene>
<dbReference type="Proteomes" id="UP000518266">
    <property type="component" value="Unassembled WGS sequence"/>
</dbReference>
<proteinExistence type="predicted"/>
<accession>A0A7J5Z7C9</accession>
<dbReference type="EMBL" id="JAAKFY010000006">
    <property type="protein sequence ID" value="KAF3856238.1"/>
    <property type="molecule type" value="Genomic_DNA"/>
</dbReference>
<comment type="caution">
    <text evidence="2">The sequence shown here is derived from an EMBL/GenBank/DDBJ whole genome shotgun (WGS) entry which is preliminary data.</text>
</comment>
<keyword evidence="3" id="KW-1185">Reference proteome</keyword>
<evidence type="ECO:0000313" key="3">
    <source>
        <dbReference type="Proteomes" id="UP000518266"/>
    </source>
</evidence>
<feature type="compositionally biased region" description="Polar residues" evidence="1">
    <location>
        <begin position="109"/>
        <end position="119"/>
    </location>
</feature>